<evidence type="ECO:0000256" key="1">
    <source>
        <dbReference type="SAM" id="MobiDB-lite"/>
    </source>
</evidence>
<name>A0A7M5V0J1_9CNID</name>
<dbReference type="PANTHER" id="PTHR35978">
    <property type="entry name" value="IQ DOMAIN-CONTAINING PROTEIN M"/>
    <property type="match status" value="1"/>
</dbReference>
<keyword evidence="3" id="KW-1185">Reference proteome</keyword>
<dbReference type="PANTHER" id="PTHR35978:SF1">
    <property type="entry name" value="IQ DOMAIN-CONTAINING PROTEIN M"/>
    <property type="match status" value="1"/>
</dbReference>
<dbReference type="OrthoDB" id="5972310at2759"/>
<evidence type="ECO:0000313" key="2">
    <source>
        <dbReference type="EnsemblMetazoa" id="CLYHEMP000371.1"/>
    </source>
</evidence>
<organism evidence="2 3">
    <name type="scientific">Clytia hemisphaerica</name>
    <dbReference type="NCBI Taxonomy" id="252671"/>
    <lineage>
        <taxon>Eukaryota</taxon>
        <taxon>Metazoa</taxon>
        <taxon>Cnidaria</taxon>
        <taxon>Hydrozoa</taxon>
        <taxon>Hydroidolina</taxon>
        <taxon>Leptothecata</taxon>
        <taxon>Obeliida</taxon>
        <taxon>Clytiidae</taxon>
        <taxon>Clytia</taxon>
    </lineage>
</organism>
<feature type="compositionally biased region" description="Basic residues" evidence="1">
    <location>
        <begin position="282"/>
        <end position="293"/>
    </location>
</feature>
<feature type="region of interest" description="Disordered" evidence="1">
    <location>
        <begin position="1"/>
        <end position="42"/>
    </location>
</feature>
<dbReference type="PROSITE" id="PS50096">
    <property type="entry name" value="IQ"/>
    <property type="match status" value="1"/>
</dbReference>
<protein>
    <submittedName>
        <fullName evidence="2">Uncharacterized protein</fullName>
    </submittedName>
</protein>
<accession>A0A7M5V0J1</accession>
<proteinExistence type="predicted"/>
<dbReference type="AlphaFoldDB" id="A0A7M5V0J1"/>
<dbReference type="Proteomes" id="UP000594262">
    <property type="component" value="Unplaced"/>
</dbReference>
<evidence type="ECO:0000313" key="3">
    <source>
        <dbReference type="Proteomes" id="UP000594262"/>
    </source>
</evidence>
<reference evidence="2" key="1">
    <citation type="submission" date="2021-01" db="UniProtKB">
        <authorList>
            <consortium name="EnsemblMetazoa"/>
        </authorList>
    </citation>
    <scope>IDENTIFICATION</scope>
</reference>
<dbReference type="EnsemblMetazoa" id="CLYHEMT000371.1">
    <property type="protein sequence ID" value="CLYHEMP000371.1"/>
    <property type="gene ID" value="CLYHEMG000371"/>
</dbReference>
<feature type="compositionally biased region" description="Basic and acidic residues" evidence="1">
    <location>
        <begin position="1"/>
        <end position="15"/>
    </location>
</feature>
<sequence length="293" mass="34319">SVHFESLKEHQMEVKNRRRVNSNRKITQSGKSSDKKSKKGRAAQTLQRYAKGWIARFFYRQFRHIAKLRKTAGRDLISIYKQHIYDIILRHDNGQSLEKPKVALDLRELCDYYIKLDKYEIAFDELSEEDRTTIKYQEVQLYFEVLGLTPTKAEIRIATDIILREDSPNYLTYGYTKENVIDIALHIFVPRGTHLQNTRKSTWLCPIVGNDDALRFGADKIKQITMDKCMRMTALSIRERQNAYTLGDIEKIEEAEYKAAQWHKAKIEEHRKLYKSNGGSNRKGKSAKGKKKK</sequence>
<feature type="region of interest" description="Disordered" evidence="1">
    <location>
        <begin position="271"/>
        <end position="293"/>
    </location>
</feature>